<reference evidence="5" key="1">
    <citation type="submission" date="2017-02" db="UniProtKB">
        <authorList>
            <consortium name="WormBaseParasite"/>
        </authorList>
    </citation>
    <scope>IDENTIFICATION</scope>
</reference>
<keyword evidence="1" id="KW-0175">Coiled coil</keyword>
<dbReference type="OrthoDB" id="6260638at2759"/>
<feature type="region of interest" description="Disordered" evidence="2">
    <location>
        <begin position="499"/>
        <end position="521"/>
    </location>
</feature>
<feature type="compositionally biased region" description="Pro residues" evidence="2">
    <location>
        <begin position="504"/>
        <end position="519"/>
    </location>
</feature>
<feature type="region of interest" description="Disordered" evidence="2">
    <location>
        <begin position="1"/>
        <end position="28"/>
    </location>
</feature>
<protein>
    <submittedName>
        <fullName evidence="5">Shugoshin_C domain-containing protein</fullName>
    </submittedName>
</protein>
<feature type="coiled-coil region" evidence="1">
    <location>
        <begin position="33"/>
        <end position="95"/>
    </location>
</feature>
<name>A0A0R3WPF4_HYDTA</name>
<organism evidence="5">
    <name type="scientific">Hydatigena taeniaeformis</name>
    <name type="common">Feline tapeworm</name>
    <name type="synonym">Taenia taeniaeformis</name>
    <dbReference type="NCBI Taxonomy" id="6205"/>
    <lineage>
        <taxon>Eukaryota</taxon>
        <taxon>Metazoa</taxon>
        <taxon>Spiralia</taxon>
        <taxon>Lophotrochozoa</taxon>
        <taxon>Platyhelminthes</taxon>
        <taxon>Cestoda</taxon>
        <taxon>Eucestoda</taxon>
        <taxon>Cyclophyllidea</taxon>
        <taxon>Taeniidae</taxon>
        <taxon>Hydatigera</taxon>
    </lineage>
</organism>
<dbReference type="AlphaFoldDB" id="A0A0R3WPF4"/>
<dbReference type="Proteomes" id="UP000274429">
    <property type="component" value="Unassembled WGS sequence"/>
</dbReference>
<reference evidence="3 4" key="2">
    <citation type="submission" date="2018-11" db="EMBL/GenBank/DDBJ databases">
        <authorList>
            <consortium name="Pathogen Informatics"/>
        </authorList>
    </citation>
    <scope>NUCLEOTIDE SEQUENCE [LARGE SCALE GENOMIC DNA]</scope>
</reference>
<evidence type="ECO:0000313" key="4">
    <source>
        <dbReference type="Proteomes" id="UP000274429"/>
    </source>
</evidence>
<feature type="region of interest" description="Disordered" evidence="2">
    <location>
        <begin position="256"/>
        <end position="302"/>
    </location>
</feature>
<dbReference type="WBParaSite" id="TTAC_0000264401-mRNA-1">
    <property type="protein sequence ID" value="TTAC_0000264401-mRNA-1"/>
    <property type="gene ID" value="TTAC_0000264401"/>
</dbReference>
<evidence type="ECO:0000256" key="1">
    <source>
        <dbReference type="SAM" id="Coils"/>
    </source>
</evidence>
<evidence type="ECO:0000313" key="3">
    <source>
        <dbReference type="EMBL" id="VDM20715.1"/>
    </source>
</evidence>
<feature type="compositionally biased region" description="Basic residues" evidence="2">
    <location>
        <begin position="290"/>
        <end position="300"/>
    </location>
</feature>
<feature type="compositionally biased region" description="Low complexity" evidence="2">
    <location>
        <begin position="268"/>
        <end position="277"/>
    </location>
</feature>
<gene>
    <name evidence="3" type="ORF">TTAC_LOCUS2629</name>
</gene>
<dbReference type="EMBL" id="UYWX01001303">
    <property type="protein sequence ID" value="VDM20715.1"/>
    <property type="molecule type" value="Genomic_DNA"/>
</dbReference>
<feature type="compositionally biased region" description="Basic residues" evidence="2">
    <location>
        <begin position="14"/>
        <end position="24"/>
    </location>
</feature>
<accession>A0A0R3WPF4</accession>
<evidence type="ECO:0000256" key="2">
    <source>
        <dbReference type="SAM" id="MobiDB-lite"/>
    </source>
</evidence>
<feature type="region of interest" description="Disordered" evidence="2">
    <location>
        <begin position="332"/>
        <end position="390"/>
    </location>
</feature>
<feature type="compositionally biased region" description="Basic and acidic residues" evidence="2">
    <location>
        <begin position="359"/>
        <end position="375"/>
    </location>
</feature>
<evidence type="ECO:0000313" key="5">
    <source>
        <dbReference type="WBParaSite" id="TTAC_0000264401-mRNA-1"/>
    </source>
</evidence>
<proteinExistence type="predicted"/>
<feature type="compositionally biased region" description="Low complexity" evidence="2">
    <location>
        <begin position="337"/>
        <end position="351"/>
    </location>
</feature>
<keyword evidence="4" id="KW-1185">Reference proteome</keyword>
<sequence>MPSPQTPPVSSGKRQNRAPKRNLTSKRTLNISRKILEKSVIQQNKRIESVQQNNIQLARRVSELQKELSDRTAELQFSREEIFQLRLKLNRLENNSAESALHALCEKLASVMEEIYRAHEFATRVCSEIAAPQASPSPEGISSSRKSIDSIQMECTNAAIPGAGEDVRSPIDTAFRASAQSVEMELDSFDPAVTSVSCLCIIVKFLESLSFCGFGYSSGRKTMVPPLNSEEVVLGTPPTLLHTGMSSPAKIFQTRRSASPILRHSERSSSPTQSISSCPAEDEACVSTAKPKRKRGPAVKKSKETFICADTGAVAESAMSAPSEVVDSLVLPSDLQPTGSHPSPTSSLPTTCSNQPEAGLEKEKKSGGKAEKMEPPEPGSLPRSQSKRRRKRLRLIADDSVFIPISDSMMEDAVTGNKENIAKTSKLVKSEPKNGNDDGILHVAYSNASKVRLCFLCGQAQYVTLFFSTNAASFCFCFYFSICTHAHCGKAIATGADIESPNTSTPPSPPPPPPPPPPSAAAATAAVLSGWVYIR</sequence>